<evidence type="ECO:0000313" key="1">
    <source>
        <dbReference type="EMBL" id="MBO8439094.1"/>
    </source>
</evidence>
<reference evidence="1" key="2">
    <citation type="journal article" date="2021" name="PeerJ">
        <title>Extensive microbial diversity within the chicken gut microbiome revealed by metagenomics and culture.</title>
        <authorList>
            <person name="Gilroy R."/>
            <person name="Ravi A."/>
            <person name="Getino M."/>
            <person name="Pursley I."/>
            <person name="Horton D.L."/>
            <person name="Alikhan N.F."/>
            <person name="Baker D."/>
            <person name="Gharbi K."/>
            <person name="Hall N."/>
            <person name="Watson M."/>
            <person name="Adriaenssens E.M."/>
            <person name="Foster-Nyarko E."/>
            <person name="Jarju S."/>
            <person name="Secka A."/>
            <person name="Antonio M."/>
            <person name="Oren A."/>
            <person name="Chaudhuri R.R."/>
            <person name="La Ragione R."/>
            <person name="Hildebrand F."/>
            <person name="Pallen M.J."/>
        </authorList>
    </citation>
    <scope>NUCLEOTIDE SEQUENCE</scope>
    <source>
        <strain evidence="1">3924</strain>
    </source>
</reference>
<reference evidence="1" key="1">
    <citation type="submission" date="2020-10" db="EMBL/GenBank/DDBJ databases">
        <authorList>
            <person name="Gilroy R."/>
        </authorList>
    </citation>
    <scope>NUCLEOTIDE SEQUENCE</scope>
    <source>
        <strain evidence="1">3924</strain>
    </source>
</reference>
<sequence length="97" mass="11215">MKSVFIVFNQANTERVEYMLDALNISGFTFFEQVQGRGTNGGEPRRGTHTWPEMNSAVMTVIDDDRVPELLSYVRRLDMRNEEVGVRAFVWNIEQTV</sequence>
<dbReference type="EMBL" id="JADIMV010000008">
    <property type="protein sequence ID" value="MBO8439094.1"/>
    <property type="molecule type" value="Genomic_DNA"/>
</dbReference>
<name>A0A940IDX7_9BACT</name>
<evidence type="ECO:0008006" key="3">
    <source>
        <dbReference type="Google" id="ProtNLM"/>
    </source>
</evidence>
<dbReference type="NCBIfam" id="NF045581">
    <property type="entry name" value="PG0541_fam"/>
    <property type="match status" value="1"/>
</dbReference>
<dbReference type="InterPro" id="IPR011322">
    <property type="entry name" value="N-reg_PII-like_a/b"/>
</dbReference>
<gene>
    <name evidence="1" type="ORF">IAC51_00405</name>
</gene>
<dbReference type="Pfam" id="PF00543">
    <property type="entry name" value="P-II"/>
    <property type="match status" value="1"/>
</dbReference>
<accession>A0A940IDX7</accession>
<dbReference type="InterPro" id="IPR002187">
    <property type="entry name" value="N-reg_PII"/>
</dbReference>
<evidence type="ECO:0000313" key="2">
    <source>
        <dbReference type="Proteomes" id="UP000712007"/>
    </source>
</evidence>
<dbReference type="Proteomes" id="UP000712007">
    <property type="component" value="Unassembled WGS sequence"/>
</dbReference>
<dbReference type="InterPro" id="IPR015867">
    <property type="entry name" value="N-reg_PII/ATP_PRibTrfase_C"/>
</dbReference>
<dbReference type="GO" id="GO:0006808">
    <property type="term" value="P:regulation of nitrogen utilization"/>
    <property type="evidence" value="ECO:0007669"/>
    <property type="project" value="InterPro"/>
</dbReference>
<dbReference type="Gene3D" id="3.30.70.120">
    <property type="match status" value="1"/>
</dbReference>
<comment type="caution">
    <text evidence="1">The sequence shown here is derived from an EMBL/GenBank/DDBJ whole genome shotgun (WGS) entry which is preliminary data.</text>
</comment>
<protein>
    <recommendedName>
        <fullName evidence="3">Nitrogen regulatory protein P-II</fullName>
    </recommendedName>
</protein>
<proteinExistence type="predicted"/>
<dbReference type="SUPFAM" id="SSF54913">
    <property type="entry name" value="GlnB-like"/>
    <property type="match status" value="1"/>
</dbReference>
<dbReference type="GO" id="GO:0030234">
    <property type="term" value="F:enzyme regulator activity"/>
    <property type="evidence" value="ECO:0007669"/>
    <property type="project" value="InterPro"/>
</dbReference>
<organism evidence="1 2">
    <name type="scientific">Candidatus Aphodosoma intestinipullorum</name>
    <dbReference type="NCBI Taxonomy" id="2840674"/>
    <lineage>
        <taxon>Bacteria</taxon>
        <taxon>Pseudomonadati</taxon>
        <taxon>Bacteroidota</taxon>
        <taxon>Bacteroidia</taxon>
        <taxon>Bacteroidales</taxon>
        <taxon>Candidatus Aphodosoma</taxon>
    </lineage>
</organism>
<dbReference type="AlphaFoldDB" id="A0A940IDX7"/>